<dbReference type="OrthoDB" id="9734755at2"/>
<keyword evidence="2" id="KW-1185">Reference proteome</keyword>
<name>A0A5R9KU23_9BACT</name>
<sequence length="189" mass="21540">MEAVPQGRPCLDSEHGPISYFRKHKNGLKEPMDDLYFLHMQWAHLASGGAGGGMRWPYRHPHTLTHGMRKAQRNMVGFLRLIDWRNFQRENLNDKIIIEGITAHVFACGDDDQAVIWLLKTNISKHSKQSKLGSESSIIIPGLRPGNYKVAFWDIERGFMNEKLIMSDANLLINLELCTTNMAIAIRKA</sequence>
<organism evidence="1 2">
    <name type="scientific">Dyadobacter luticola</name>
    <dbReference type="NCBI Taxonomy" id="1979387"/>
    <lineage>
        <taxon>Bacteria</taxon>
        <taxon>Pseudomonadati</taxon>
        <taxon>Bacteroidota</taxon>
        <taxon>Cytophagia</taxon>
        <taxon>Cytophagales</taxon>
        <taxon>Spirosomataceae</taxon>
        <taxon>Dyadobacter</taxon>
    </lineage>
</organism>
<proteinExistence type="predicted"/>
<dbReference type="Proteomes" id="UP000306402">
    <property type="component" value="Unassembled WGS sequence"/>
</dbReference>
<protein>
    <submittedName>
        <fullName evidence="1">Uncharacterized protein</fullName>
    </submittedName>
</protein>
<dbReference type="RefSeq" id="WP_138367845.1">
    <property type="nucleotide sequence ID" value="NZ_VCEJ01000005.1"/>
</dbReference>
<dbReference type="EMBL" id="VCEJ01000005">
    <property type="protein sequence ID" value="TLU99556.1"/>
    <property type="molecule type" value="Genomic_DNA"/>
</dbReference>
<accession>A0A5R9KU23</accession>
<comment type="caution">
    <text evidence="1">The sequence shown here is derived from an EMBL/GenBank/DDBJ whole genome shotgun (WGS) entry which is preliminary data.</text>
</comment>
<evidence type="ECO:0000313" key="1">
    <source>
        <dbReference type="EMBL" id="TLU99556.1"/>
    </source>
</evidence>
<reference evidence="1 2" key="1">
    <citation type="submission" date="2019-05" db="EMBL/GenBank/DDBJ databases">
        <authorList>
            <person name="Qu J.-H."/>
        </authorList>
    </citation>
    <scope>NUCLEOTIDE SEQUENCE [LARGE SCALE GENOMIC DNA]</scope>
    <source>
        <strain evidence="1 2">T17</strain>
    </source>
</reference>
<gene>
    <name evidence="1" type="ORF">FEN17_23670</name>
</gene>
<evidence type="ECO:0000313" key="2">
    <source>
        <dbReference type="Proteomes" id="UP000306402"/>
    </source>
</evidence>
<dbReference type="AlphaFoldDB" id="A0A5R9KU23"/>